<dbReference type="InterPro" id="IPR038765">
    <property type="entry name" value="Papain-like_cys_pep_sf"/>
</dbReference>
<keyword evidence="7" id="KW-1185">Reference proteome</keyword>
<accession>T0R0P2</accession>
<dbReference type="PROSITE" id="PS00139">
    <property type="entry name" value="THIOL_PROTEASE_CYS"/>
    <property type="match status" value="1"/>
</dbReference>
<dbReference type="InterPro" id="IPR039417">
    <property type="entry name" value="Peptidase_C1A_papain-like"/>
</dbReference>
<organism evidence="6 7">
    <name type="scientific">Saprolegnia diclina (strain VS20)</name>
    <dbReference type="NCBI Taxonomy" id="1156394"/>
    <lineage>
        <taxon>Eukaryota</taxon>
        <taxon>Sar</taxon>
        <taxon>Stramenopiles</taxon>
        <taxon>Oomycota</taxon>
        <taxon>Saprolegniomycetes</taxon>
        <taxon>Saprolegniales</taxon>
        <taxon>Saprolegniaceae</taxon>
        <taxon>Saprolegnia</taxon>
    </lineage>
</organism>
<proteinExistence type="inferred from homology"/>
<dbReference type="InterPro" id="IPR000169">
    <property type="entry name" value="Pept_cys_AS"/>
</dbReference>
<evidence type="ECO:0000256" key="3">
    <source>
        <dbReference type="SAM" id="MobiDB-lite"/>
    </source>
</evidence>
<reference evidence="6 7" key="1">
    <citation type="submission" date="2012-04" db="EMBL/GenBank/DDBJ databases">
        <title>The Genome Sequence of Saprolegnia declina VS20.</title>
        <authorList>
            <consortium name="The Broad Institute Genome Sequencing Platform"/>
            <person name="Russ C."/>
            <person name="Nusbaum C."/>
            <person name="Tyler B."/>
            <person name="van West P."/>
            <person name="Dieguez-Uribeondo J."/>
            <person name="de Bruijn I."/>
            <person name="Tripathy S."/>
            <person name="Jiang R."/>
            <person name="Young S.K."/>
            <person name="Zeng Q."/>
            <person name="Gargeya S."/>
            <person name="Fitzgerald M."/>
            <person name="Haas B."/>
            <person name="Abouelleil A."/>
            <person name="Alvarado L."/>
            <person name="Arachchi H.M."/>
            <person name="Berlin A."/>
            <person name="Chapman S.B."/>
            <person name="Goldberg J."/>
            <person name="Griggs A."/>
            <person name="Gujja S."/>
            <person name="Hansen M."/>
            <person name="Howarth C."/>
            <person name="Imamovic A."/>
            <person name="Larimer J."/>
            <person name="McCowen C."/>
            <person name="Montmayeur A."/>
            <person name="Murphy C."/>
            <person name="Neiman D."/>
            <person name="Pearson M."/>
            <person name="Priest M."/>
            <person name="Roberts A."/>
            <person name="Saif S."/>
            <person name="Shea T."/>
            <person name="Sisk P."/>
            <person name="Sykes S."/>
            <person name="Wortman J."/>
            <person name="Nusbaum C."/>
            <person name="Birren B."/>
        </authorList>
    </citation>
    <scope>NUCLEOTIDE SEQUENCE [LARGE SCALE GENOMIC DNA]</scope>
    <source>
        <strain evidence="6 7">VS20</strain>
    </source>
</reference>
<dbReference type="InterPro" id="IPR000668">
    <property type="entry name" value="Peptidase_C1A_C"/>
</dbReference>
<gene>
    <name evidence="6" type="ORF">SDRG_02537</name>
</gene>
<dbReference type="Pfam" id="PF00112">
    <property type="entry name" value="Peptidase_C1"/>
    <property type="match status" value="1"/>
</dbReference>
<sequence length="436" mass="46506">MKTAFVTMALAATSAAAMQLSNDERATLATEVLAWKATEAGKVAIEQGLAKPSSNQESLDVSDDEIIRFAATKKIVDQLNIDHPEARFSTNNPFVLLTEKEFAEYVKGSFARGQPERRLRADTVARDLTIEQAEAAGIDWSADKCNPSVKNQGNCGSCWTFSSVAVAEQAHCLATGSLLDLSEQQLVSCDSSSGEGCQGGWPWKALDYISANGICTEADYPYTSGSTGQNGQCKTSCRKTKLSIGSTVNIQGESALQSALDKQAVQVIVEAGNNVWKNYQSGVVKSCPGSQSDHAVLAVGYGTLSGVNHFKIKNSWGTSWGAGGYIYLQRGVGSNGMCNVAEHPSYPEINTTPTPTSQDPTDGPTDSPSPSTKTPSPTTKSPSPTTKTPVPTTKKPNKCHGCTGCYYPDGDECYNDYDAESCQDLSWDYGTIWCGN</sequence>
<dbReference type="PRINTS" id="PR00705">
    <property type="entry name" value="PAPAIN"/>
</dbReference>
<dbReference type="PANTHER" id="PTHR12411">
    <property type="entry name" value="CYSTEINE PROTEASE FAMILY C1-RELATED"/>
    <property type="match status" value="1"/>
</dbReference>
<dbReference type="RefSeq" id="XP_008606354.1">
    <property type="nucleotide sequence ID" value="XM_008608132.1"/>
</dbReference>
<dbReference type="Proteomes" id="UP000030762">
    <property type="component" value="Unassembled WGS sequence"/>
</dbReference>
<keyword evidence="2" id="KW-0865">Zymogen</keyword>
<dbReference type="OrthoDB" id="10253408at2759"/>
<dbReference type="GO" id="GO:0008234">
    <property type="term" value="F:cysteine-type peptidase activity"/>
    <property type="evidence" value="ECO:0007669"/>
    <property type="project" value="InterPro"/>
</dbReference>
<dbReference type="InterPro" id="IPR025660">
    <property type="entry name" value="Pept_his_AS"/>
</dbReference>
<protein>
    <recommendedName>
        <fullName evidence="5">Peptidase C1A papain C-terminal domain-containing protein</fullName>
    </recommendedName>
</protein>
<dbReference type="eggNOG" id="KOG1543">
    <property type="taxonomic scope" value="Eukaryota"/>
</dbReference>
<dbReference type="OMA" id="CTEDAYP"/>
<dbReference type="VEuPathDB" id="FungiDB:SDRG_02537"/>
<dbReference type="PROSITE" id="PS00639">
    <property type="entry name" value="THIOL_PROTEASE_HIS"/>
    <property type="match status" value="1"/>
</dbReference>
<evidence type="ECO:0000256" key="2">
    <source>
        <dbReference type="ARBA" id="ARBA00023145"/>
    </source>
</evidence>
<dbReference type="CDD" id="cd02248">
    <property type="entry name" value="Peptidase_C1A"/>
    <property type="match status" value="1"/>
</dbReference>
<dbReference type="InParanoid" id="T0R0P2"/>
<feature type="compositionally biased region" description="Low complexity" evidence="3">
    <location>
        <begin position="351"/>
        <end position="394"/>
    </location>
</feature>
<evidence type="ECO:0000256" key="4">
    <source>
        <dbReference type="SAM" id="SignalP"/>
    </source>
</evidence>
<dbReference type="GO" id="GO:0006508">
    <property type="term" value="P:proteolysis"/>
    <property type="evidence" value="ECO:0007669"/>
    <property type="project" value="InterPro"/>
</dbReference>
<feature type="domain" description="Peptidase C1A papain C-terminal" evidence="5">
    <location>
        <begin position="134"/>
        <end position="348"/>
    </location>
</feature>
<evidence type="ECO:0000313" key="7">
    <source>
        <dbReference type="Proteomes" id="UP000030762"/>
    </source>
</evidence>
<evidence type="ECO:0000256" key="1">
    <source>
        <dbReference type="ARBA" id="ARBA00008455"/>
    </source>
</evidence>
<dbReference type="GeneID" id="19943264"/>
<dbReference type="InterPro" id="IPR013128">
    <property type="entry name" value="Peptidase_C1A"/>
</dbReference>
<dbReference type="AlphaFoldDB" id="T0R0P2"/>
<evidence type="ECO:0000259" key="5">
    <source>
        <dbReference type="SMART" id="SM00645"/>
    </source>
</evidence>
<dbReference type="SMART" id="SM00645">
    <property type="entry name" value="Pept_C1"/>
    <property type="match status" value="1"/>
</dbReference>
<dbReference type="SUPFAM" id="SSF54001">
    <property type="entry name" value="Cysteine proteinases"/>
    <property type="match status" value="1"/>
</dbReference>
<feature type="signal peptide" evidence="4">
    <location>
        <begin position="1"/>
        <end position="17"/>
    </location>
</feature>
<dbReference type="EMBL" id="JH767137">
    <property type="protein sequence ID" value="EQC39880.1"/>
    <property type="molecule type" value="Genomic_DNA"/>
</dbReference>
<dbReference type="STRING" id="1156394.T0R0P2"/>
<comment type="similarity">
    <text evidence="1">Belongs to the peptidase C1 family.</text>
</comment>
<feature type="region of interest" description="Disordered" evidence="3">
    <location>
        <begin position="343"/>
        <end position="398"/>
    </location>
</feature>
<feature type="chain" id="PRO_5018614383" description="Peptidase C1A papain C-terminal domain-containing protein" evidence="4">
    <location>
        <begin position="18"/>
        <end position="436"/>
    </location>
</feature>
<name>T0R0P2_SAPDV</name>
<dbReference type="Gene3D" id="3.90.70.10">
    <property type="entry name" value="Cysteine proteinases"/>
    <property type="match status" value="1"/>
</dbReference>
<keyword evidence="4" id="KW-0732">Signal</keyword>
<evidence type="ECO:0000313" key="6">
    <source>
        <dbReference type="EMBL" id="EQC39880.1"/>
    </source>
</evidence>